<dbReference type="Pfam" id="PF18735">
    <property type="entry name" value="HEPN_RiboL-PSP"/>
    <property type="match status" value="1"/>
</dbReference>
<proteinExistence type="predicted"/>
<dbReference type="EMBL" id="CT573071">
    <property type="protein sequence ID" value="CAJ75185.1"/>
    <property type="molecule type" value="Genomic_DNA"/>
</dbReference>
<name>Q1Q597_KUEST</name>
<protein>
    <recommendedName>
        <fullName evidence="1">RiboL-PSP-HEPN domain-containing protein</fullName>
    </recommendedName>
</protein>
<gene>
    <name evidence="2" type="ORF">kuste4423</name>
</gene>
<reference evidence="2" key="1">
    <citation type="journal article" date="2006" name="Nature">
        <title>Deciphering the evolution and metabolism of an anammox bacterium from a community genome.</title>
        <authorList>
            <person name="Strous M."/>
            <person name="Pelletier E."/>
            <person name="Mangenot S."/>
            <person name="Rattei T."/>
            <person name="Lehner A."/>
            <person name="Taylor M.W."/>
            <person name="Horn M."/>
            <person name="Daims H."/>
            <person name="Bartol-Mavel D."/>
            <person name="Wincker P."/>
            <person name="Barbe V."/>
            <person name="Fonknechten N."/>
            <person name="Vallenet D."/>
            <person name="Segurens B."/>
            <person name="Schenowitz-Truong C."/>
            <person name="Medigue C."/>
            <person name="Collingro A."/>
            <person name="Snel B."/>
            <person name="Dutilh B.E."/>
            <person name="OpDenCamp H.J.M."/>
            <person name="vanDerDrift C."/>
            <person name="Cirpus I."/>
            <person name="vanDePas-Schoonen K.T."/>
            <person name="Harhangi H.R."/>
            <person name="vanNiftrik L."/>
            <person name="Schmid M."/>
            <person name="Keltjens J."/>
            <person name="vanDeVossenberg J."/>
            <person name="Kartal B."/>
            <person name="Meier H."/>
            <person name="Frishman D."/>
            <person name="Huynen M.A."/>
            <person name="Mewes H."/>
            <person name="Weissenbach J."/>
            <person name="Jetten M.S.M."/>
            <person name="Wagner M."/>
            <person name="LePaslier D."/>
        </authorList>
    </citation>
    <scope>NUCLEOTIDE SEQUENCE</scope>
</reference>
<evidence type="ECO:0000259" key="1">
    <source>
        <dbReference type="Pfam" id="PF18735"/>
    </source>
</evidence>
<dbReference type="AlphaFoldDB" id="Q1Q597"/>
<feature type="domain" description="RiboL-PSP-HEPN" evidence="1">
    <location>
        <begin position="7"/>
        <end position="171"/>
    </location>
</feature>
<sequence length="185" mass="21975">MEITVIDRLYNDNRELLDYLKKNGEISFQSNVDDNFRKTLLLSAASYFEAVLKESLRNFFQEKTNYTELVLRFIENKAIERQYHTYFSWKANNANSFFGLFGDEFKDFMQKEVRADKQLENAIQAFLKLGNFRNELVHQNFAIFPLENTAEEIYELYKQALFFVKVFPNKLQEYSEKKSAIEGTC</sequence>
<accession>Q1Q597</accession>
<dbReference type="InterPro" id="IPR041519">
    <property type="entry name" value="HEPN_RiboL-PSP"/>
</dbReference>
<reference evidence="2" key="2">
    <citation type="submission" date="2006-01" db="EMBL/GenBank/DDBJ databases">
        <authorList>
            <person name="Genoscope"/>
        </authorList>
    </citation>
    <scope>NUCLEOTIDE SEQUENCE</scope>
</reference>
<evidence type="ECO:0000313" key="2">
    <source>
        <dbReference type="EMBL" id="CAJ75185.1"/>
    </source>
</evidence>
<dbReference type="RefSeq" id="WP_169704412.1">
    <property type="nucleotide sequence ID" value="NZ_OCTL01000150.1"/>
</dbReference>
<organism evidence="2">
    <name type="scientific">Kuenenia stuttgartiensis</name>
    <dbReference type="NCBI Taxonomy" id="174633"/>
    <lineage>
        <taxon>Bacteria</taxon>
        <taxon>Pseudomonadati</taxon>
        <taxon>Planctomycetota</taxon>
        <taxon>Candidatus Brocadiia</taxon>
        <taxon>Candidatus Brocadiales</taxon>
        <taxon>Candidatus Brocadiaceae</taxon>
        <taxon>Candidatus Kuenenia</taxon>
    </lineage>
</organism>